<protein>
    <submittedName>
        <fullName evidence="3">Uncharacterized protein</fullName>
    </submittedName>
</protein>
<organism evidence="3 4">
    <name type="scientific">Polarella glacialis</name>
    <name type="common">Dinoflagellate</name>
    <dbReference type="NCBI Taxonomy" id="89957"/>
    <lineage>
        <taxon>Eukaryota</taxon>
        <taxon>Sar</taxon>
        <taxon>Alveolata</taxon>
        <taxon>Dinophyceae</taxon>
        <taxon>Suessiales</taxon>
        <taxon>Suessiaceae</taxon>
        <taxon>Polarella</taxon>
    </lineage>
</organism>
<accession>A0A813G0R6</accession>
<evidence type="ECO:0000256" key="2">
    <source>
        <dbReference type="SAM" id="Phobius"/>
    </source>
</evidence>
<gene>
    <name evidence="3" type="ORF">PGLA1383_LOCUS37584</name>
</gene>
<name>A0A813G0R6_POLGL</name>
<keyword evidence="4" id="KW-1185">Reference proteome</keyword>
<keyword evidence="2" id="KW-0472">Membrane</keyword>
<feature type="region of interest" description="Disordered" evidence="1">
    <location>
        <begin position="31"/>
        <end position="52"/>
    </location>
</feature>
<keyword evidence="2" id="KW-1133">Transmembrane helix</keyword>
<proteinExistence type="predicted"/>
<sequence length="158" mass="17777">MSVFRLVCTTSAQSRLAQTAGRRAAQRFALPRRAASSESTTPPQEAAAPTASLGSNAVVYMNPWMQELDDLPEEEDEKLLPPWKQRKPWRWESAEEKTWLPTLPKVQEDKETGRSAIVGFGSIGIVVFFSFVWWGPPQAREFLRFGSRGKPRELNGIS</sequence>
<evidence type="ECO:0000313" key="3">
    <source>
        <dbReference type="EMBL" id="CAE8620012.1"/>
    </source>
</evidence>
<comment type="caution">
    <text evidence="3">The sequence shown here is derived from an EMBL/GenBank/DDBJ whole genome shotgun (WGS) entry which is preliminary data.</text>
</comment>
<evidence type="ECO:0000256" key="1">
    <source>
        <dbReference type="SAM" id="MobiDB-lite"/>
    </source>
</evidence>
<dbReference type="AlphaFoldDB" id="A0A813G0R6"/>
<feature type="transmembrane region" description="Helical" evidence="2">
    <location>
        <begin position="115"/>
        <end position="134"/>
    </location>
</feature>
<dbReference type="Proteomes" id="UP000654075">
    <property type="component" value="Unassembled WGS sequence"/>
</dbReference>
<dbReference type="EMBL" id="CAJNNV010027287">
    <property type="protein sequence ID" value="CAE8620012.1"/>
    <property type="molecule type" value="Genomic_DNA"/>
</dbReference>
<keyword evidence="2" id="KW-0812">Transmembrane</keyword>
<reference evidence="3" key="1">
    <citation type="submission" date="2021-02" db="EMBL/GenBank/DDBJ databases">
        <authorList>
            <person name="Dougan E. K."/>
            <person name="Rhodes N."/>
            <person name="Thang M."/>
            <person name="Chan C."/>
        </authorList>
    </citation>
    <scope>NUCLEOTIDE SEQUENCE</scope>
</reference>
<feature type="compositionally biased region" description="Low complexity" evidence="1">
    <location>
        <begin position="40"/>
        <end position="51"/>
    </location>
</feature>
<evidence type="ECO:0000313" key="4">
    <source>
        <dbReference type="Proteomes" id="UP000654075"/>
    </source>
</evidence>